<dbReference type="PANTHER" id="PTHR23412:SF19">
    <property type="entry name" value="STEREOCILIN 1"/>
    <property type="match status" value="1"/>
</dbReference>
<comment type="caution">
    <text evidence="5">The sequence shown here is derived from an EMBL/GenBank/DDBJ whole genome shotgun (WGS) entry which is preliminary data.</text>
</comment>
<dbReference type="Proteomes" id="UP001557470">
    <property type="component" value="Unassembled WGS sequence"/>
</dbReference>
<proteinExistence type="predicted"/>
<sequence>MVCDDAREVRSLPISRQSPTDKSNVDRNIKTLIKKMHALSNNNINSDAHGRSRISRDNELSADTSDAPDVSSGPMHEGIDYSADYGALSSVLAMYGPLAQDGFFENLPKTVVCILSGRKDCGLEAELTRTVSLELGKPLLTLLSSVKSQTCSTGPTISQPLFLRSFFRFEDATVEQFTALQELIMNALSNFPMSNNFMSAWSGLIDIIFPTIVKYGSELLGTFLQSPIDYVKIALQFGIPVPALDDTGQCQQGDLKQLLMWGMSHNVSWSFGESILDMLLPPDSTMCNYPGPACQPPPVNLFCRTLKTAEEKTAFLLRCDYDKLALFNNTLCAQIITEEFQNSTTLYNFCDALSILNHTEVKHVWSNTCLVVKALLSHVLEDNSDCSGETPPPTVQRVSRALNLNQLLCNYDNWISNATEIDAGLVTLCSENDREEFIVAVCNNFLLMQALQTNPINDWLWSFCLNSSVGFLVSQFCSYSSWTVENIDPSFVALCWDQDRQGLKNRLCENLTFFMIVFSNVDNIWLIPNCTEAATQPDDTNSLVETSCRYSEWQNVMAIATDIISMCIQYDEQSFIQNVCANTTFLNILQLNSANVWVGDYCKTVSLISAPTHPTVMVSSLDWCNQMDLAHCAALYPVNFTQKVCSNATVLQNLLANLNNTWLLAYCVNTTAPVGGGGHGGGQNITNTSSTDSHVSSSFNRLLCSYANWTDHVSEVNATLVMLCSENNEEEFIVAVCNNFLLMQVLQANPVYDWLWSFCVNSSQGFLVSQYCRYSDWTVENVNTSMVTFCWDHDQQKLKNRLCENLTFFMIVFSNVDNIWLIPNCTEAATQPDDTNSLVETSCRYSEWQNVMAIATDIISMCIQYDEQSFIQNVCANTTFLNILQLNSANVWVGDYCKTVSLISAPTHPTVMVSSLDWCNQMDLAHCAALYPVNFTRKVCSNTTVLQNLLANLNNTWLLAYCVNTTAPVGGGGHGGGQNITNTSSTDSQVSRSFNRFLCNYTNWTDHTSEVNASVVTLCSINDTQVFSLVVCNNTQLIKALVISSENSWLWNFCGNFSKSLKVNQFCSYGNWTAEMVDPIVVKFCWQQDQMGFQKNVCCNLPLFEKLTLQPENKWLLNACVDNNTMDILPQVCHYSDWNQPVIVDMTDLALCAERDSVNFIRKVCNNTTVLQNLLANMDNMWLLAYCANQTFLGGGGGQGGGLTGFKSVDQCLYPYWTMSLPDARLLALCWYHDFANFVSSVCTNAVLVCRLTKEPSNLWVGTVCTPYTDPNTQDGINSDCTDSQPCLVREIVRRLNLSCATDFSPACQPGSSQTQALQLLLRCVVDILQPRLKPFLTRQVTSTLEQATTLAVVLLVALEEQQMIYLPVTENIHLSVLETVVLYLEETNFENKRVLLQCFEEVLNSLMQSGRDVTSDRFFLIKEYFRIPLASLKSVLSAVNINTVREIVLYYSRNQATLQLTSTYLSTMVSVFFQNQLVLNWSLFPDLTPLLSVASPADIQSLPSLQTDFNVRNTINNNIRSLSEEQRRAFGRWYNQALSSLNITAGGLSFIRDTGNLSVYLPFQSFQHLSPAQLLDGLDVLLINTLTTLQQQFVADSIIRSFSNLTAQQFRKLGYLTCLSDPVNLLVYRNTKAFSVIQDNIRTCVAQGISVPSDMVFSWLLNGTELQSPGSLSAGRVAELAPILPWVGVDILLKLNPLQLSPALTALSSVPFTPAQASVIVDKVSLNFSLSLPGQLRRLGSLVSGVKVETLWNLTSDTLLSSLPDMAQHTPSLNALQANAISTKLWSSPNAIGWLDKLEPLLPSTPLICVMARARSLVINSTSAARRAWNTQQAKTLFNEAVKTNGSLSLEKFLALGNITRGISCTALQQLFKIQPSFSSVRSILALLRVQSVPLYTSLKRCIIEKLYNFNFFPQLLGDFGAQIALALPMSIVARYPTDMMDTLRKMIVQEPQYFLLLPSIKQDVLVDKILQRLGMYTGDFTENEFRSLGVMATYVVDEVFVQLVRSFFVDNMEFLRKFCYNSSKRDIVAQILQEPATFGPVQNWTQDTLNQVDRFLFFLPQETLQRIPQALMTQGRIEWLFLSQHQWESGFFGGLCVQRQDQAEQTELFGKQQFVLQYFLGFLGRIPPKLSPTCEKLHTTQPSAWSINSLTGMSSSAFSCSLELFGQDPFFSPYEQSVIFQKTKEIYGAARSFSPSVITQLGRIASQLSVDELSVIRLSELSTFSALGTVSTWNSRQLAVLASSVLNSTKLGPSQLDSSTLVATGYILCGMKVSDMRSLNPVEFSKAVLWLGRLSLACSEEQMQTLVGLLSSSRAFGPLSTWGSEVFIEIGSLAAGIPDIDMSSLVEEQIEGLAPLAVSLIPAKKFATVFSPSQISMFSYEQAEAVTDAQRLVLSMDQLTALSRALTDWDNRPIDIRGRSSGGSLFPLPLWHLMGLLMLLLGLP</sequence>
<evidence type="ECO:0000256" key="2">
    <source>
        <dbReference type="ARBA" id="ARBA00023180"/>
    </source>
</evidence>
<evidence type="ECO:0000313" key="6">
    <source>
        <dbReference type="Proteomes" id="UP001557470"/>
    </source>
</evidence>
<keyword evidence="2" id="KW-0325">Glycoprotein</keyword>
<organism evidence="5 6">
    <name type="scientific">Umbra pygmaea</name>
    <name type="common">Eastern mudminnow</name>
    <dbReference type="NCBI Taxonomy" id="75934"/>
    <lineage>
        <taxon>Eukaryota</taxon>
        <taxon>Metazoa</taxon>
        <taxon>Chordata</taxon>
        <taxon>Craniata</taxon>
        <taxon>Vertebrata</taxon>
        <taxon>Euteleostomi</taxon>
        <taxon>Actinopterygii</taxon>
        <taxon>Neopterygii</taxon>
        <taxon>Teleostei</taxon>
        <taxon>Protacanthopterygii</taxon>
        <taxon>Esociformes</taxon>
        <taxon>Umbridae</taxon>
        <taxon>Umbra</taxon>
    </lineage>
</organism>
<feature type="compositionally biased region" description="Basic and acidic residues" evidence="3">
    <location>
        <begin position="1"/>
        <end position="10"/>
    </location>
</feature>
<reference evidence="5 6" key="1">
    <citation type="submission" date="2024-06" db="EMBL/GenBank/DDBJ databases">
        <authorList>
            <person name="Pan Q."/>
            <person name="Wen M."/>
            <person name="Jouanno E."/>
            <person name="Zahm M."/>
            <person name="Klopp C."/>
            <person name="Cabau C."/>
            <person name="Louis A."/>
            <person name="Berthelot C."/>
            <person name="Parey E."/>
            <person name="Roest Crollius H."/>
            <person name="Montfort J."/>
            <person name="Robinson-Rechavi M."/>
            <person name="Bouchez O."/>
            <person name="Lampietro C."/>
            <person name="Lopez Roques C."/>
            <person name="Donnadieu C."/>
            <person name="Postlethwait J."/>
            <person name="Bobe J."/>
            <person name="Verreycken H."/>
            <person name="Guiguen Y."/>
        </authorList>
    </citation>
    <scope>NUCLEOTIDE SEQUENCE [LARGE SCALE GENOMIC DNA]</scope>
    <source>
        <strain evidence="5">Up_M1</strain>
        <tissue evidence="5">Testis</tissue>
    </source>
</reference>
<name>A0ABD0XE27_UMBPY</name>
<dbReference type="PANTHER" id="PTHR23412">
    <property type="entry name" value="STEREOCILIN RELATED"/>
    <property type="match status" value="1"/>
</dbReference>
<keyword evidence="1" id="KW-0732">Signal</keyword>
<dbReference type="EMBL" id="JAGEUA010000002">
    <property type="protein sequence ID" value="KAL1007173.1"/>
    <property type="molecule type" value="Genomic_DNA"/>
</dbReference>
<protein>
    <recommendedName>
        <fullName evidence="4">Stereocilin LRR domain-containing protein</fullName>
    </recommendedName>
</protein>
<accession>A0ABD0XE27</accession>
<feature type="region of interest" description="Disordered" evidence="3">
    <location>
        <begin position="42"/>
        <end position="75"/>
    </location>
</feature>
<evidence type="ECO:0000313" key="5">
    <source>
        <dbReference type="EMBL" id="KAL1007173.1"/>
    </source>
</evidence>
<evidence type="ECO:0000259" key="4">
    <source>
        <dbReference type="Pfam" id="PF21058"/>
    </source>
</evidence>
<dbReference type="Pfam" id="PF21058">
    <property type="entry name" value="Stereocilin"/>
    <property type="match status" value="1"/>
</dbReference>
<feature type="region of interest" description="Disordered" evidence="3">
    <location>
        <begin position="1"/>
        <end position="26"/>
    </location>
</feature>
<feature type="compositionally biased region" description="Basic and acidic residues" evidence="3">
    <location>
        <begin position="48"/>
        <end position="59"/>
    </location>
</feature>
<dbReference type="InterPro" id="IPR026664">
    <property type="entry name" value="Stereocilin-rel"/>
</dbReference>
<feature type="domain" description="Stereocilin LRR" evidence="4">
    <location>
        <begin position="1369"/>
        <end position="1761"/>
    </location>
</feature>
<dbReference type="InterPro" id="IPR048992">
    <property type="entry name" value="Stereocilin_LRR"/>
</dbReference>
<keyword evidence="6" id="KW-1185">Reference proteome</keyword>
<gene>
    <name evidence="5" type="ORF">UPYG_G00082990</name>
</gene>
<evidence type="ECO:0000256" key="1">
    <source>
        <dbReference type="ARBA" id="ARBA00022729"/>
    </source>
</evidence>
<evidence type="ECO:0000256" key="3">
    <source>
        <dbReference type="SAM" id="MobiDB-lite"/>
    </source>
</evidence>